<sequence length="203" mass="22232">MRKMAMLAFTKIPEGLVVLTLLAVCAGDHVIKEESSVEGLSDIHDLDMDASSPIDQLAIETISNPVYALPDSNVSFILENGTISALGNVTHFDLTMIGLIDDNTPTQISLDVAVLSDDLRNSLESDFSRYDPESDEYNINTTYDQLALPSDQADSSAPVADIPVYSVTPTVFSSTNSYEAEFITAYEQRTSNKYCKPNKYSIE</sequence>
<proteinExistence type="predicted"/>
<protein>
    <submittedName>
        <fullName evidence="2">Uncharacterized protein</fullName>
    </submittedName>
</protein>
<feature type="signal peptide" evidence="1">
    <location>
        <begin position="1"/>
        <end position="27"/>
    </location>
</feature>
<dbReference type="AlphaFoldDB" id="A0AAN9AHC0"/>
<feature type="chain" id="PRO_5043019850" evidence="1">
    <location>
        <begin position="28"/>
        <end position="203"/>
    </location>
</feature>
<gene>
    <name evidence="2" type="ORF">SK128_016085</name>
</gene>
<evidence type="ECO:0000313" key="2">
    <source>
        <dbReference type="EMBL" id="KAK7086844.1"/>
    </source>
</evidence>
<reference evidence="2 3" key="1">
    <citation type="submission" date="2023-11" db="EMBL/GenBank/DDBJ databases">
        <title>Halocaridina rubra genome assembly.</title>
        <authorList>
            <person name="Smith C."/>
        </authorList>
    </citation>
    <scope>NUCLEOTIDE SEQUENCE [LARGE SCALE GENOMIC DNA]</scope>
    <source>
        <strain evidence="2">EP-1</strain>
        <tissue evidence="2">Whole</tissue>
    </source>
</reference>
<evidence type="ECO:0000256" key="1">
    <source>
        <dbReference type="SAM" id="SignalP"/>
    </source>
</evidence>
<organism evidence="2 3">
    <name type="scientific">Halocaridina rubra</name>
    <name type="common">Hawaiian red shrimp</name>
    <dbReference type="NCBI Taxonomy" id="373956"/>
    <lineage>
        <taxon>Eukaryota</taxon>
        <taxon>Metazoa</taxon>
        <taxon>Ecdysozoa</taxon>
        <taxon>Arthropoda</taxon>
        <taxon>Crustacea</taxon>
        <taxon>Multicrustacea</taxon>
        <taxon>Malacostraca</taxon>
        <taxon>Eumalacostraca</taxon>
        <taxon>Eucarida</taxon>
        <taxon>Decapoda</taxon>
        <taxon>Pleocyemata</taxon>
        <taxon>Caridea</taxon>
        <taxon>Atyoidea</taxon>
        <taxon>Atyidae</taxon>
        <taxon>Halocaridina</taxon>
    </lineage>
</organism>
<dbReference type="EMBL" id="JAXCGZ010000066">
    <property type="protein sequence ID" value="KAK7086844.1"/>
    <property type="molecule type" value="Genomic_DNA"/>
</dbReference>
<keyword evidence="1" id="KW-0732">Signal</keyword>
<name>A0AAN9AHC0_HALRR</name>
<accession>A0AAN9AHC0</accession>
<comment type="caution">
    <text evidence="2">The sequence shown here is derived from an EMBL/GenBank/DDBJ whole genome shotgun (WGS) entry which is preliminary data.</text>
</comment>
<evidence type="ECO:0000313" key="3">
    <source>
        <dbReference type="Proteomes" id="UP001381693"/>
    </source>
</evidence>
<dbReference type="Proteomes" id="UP001381693">
    <property type="component" value="Unassembled WGS sequence"/>
</dbReference>
<keyword evidence="3" id="KW-1185">Reference proteome</keyword>